<protein>
    <submittedName>
        <fullName evidence="4">L-asparaginase</fullName>
    </submittedName>
</protein>
<keyword evidence="5" id="KW-1185">Reference proteome</keyword>
<dbReference type="Gene3D" id="3.40.50.1170">
    <property type="entry name" value="L-asparaginase, N-terminal domain"/>
    <property type="match status" value="1"/>
</dbReference>
<dbReference type="InterPro" id="IPR037152">
    <property type="entry name" value="L-asparaginase_N_sf"/>
</dbReference>
<dbReference type="InterPro" id="IPR036152">
    <property type="entry name" value="Asp/glu_Ase-like_sf"/>
</dbReference>
<dbReference type="SUPFAM" id="SSF53774">
    <property type="entry name" value="Glutaminase/Asparaginase"/>
    <property type="match status" value="1"/>
</dbReference>
<name>B3QTH4_CHLT3</name>
<evidence type="ECO:0000313" key="4">
    <source>
        <dbReference type="EMBL" id="ACF12720.1"/>
    </source>
</evidence>
<dbReference type="eggNOG" id="COG0252">
    <property type="taxonomic scope" value="Bacteria"/>
</dbReference>
<dbReference type="EMBL" id="CP001100">
    <property type="protein sequence ID" value="ACF12720.1"/>
    <property type="molecule type" value="Genomic_DNA"/>
</dbReference>
<dbReference type="KEGG" id="cts:Ctha_0249"/>
<feature type="binding site" evidence="2">
    <location>
        <position position="55"/>
    </location>
    <ligand>
        <name>substrate</name>
    </ligand>
</feature>
<evidence type="ECO:0000256" key="1">
    <source>
        <dbReference type="PIRSR" id="PIRSR001220-1"/>
    </source>
</evidence>
<dbReference type="PRINTS" id="PR00139">
    <property type="entry name" value="ASNGLNASE"/>
</dbReference>
<gene>
    <name evidence="4" type="ordered locus">Ctha_0249</name>
</gene>
<dbReference type="PROSITE" id="PS51732">
    <property type="entry name" value="ASN_GLN_ASE_3"/>
    <property type="match status" value="1"/>
</dbReference>
<dbReference type="AlphaFoldDB" id="B3QTH4"/>
<dbReference type="InterPro" id="IPR027474">
    <property type="entry name" value="L-asparaginase_N"/>
</dbReference>
<dbReference type="PIRSF" id="PIRSF001220">
    <property type="entry name" value="L-ASNase_gatD"/>
    <property type="match status" value="1"/>
</dbReference>
<proteinExistence type="predicted"/>
<dbReference type="RefSeq" id="WP_012498804.1">
    <property type="nucleotide sequence ID" value="NC_011026.1"/>
</dbReference>
<evidence type="ECO:0000259" key="3">
    <source>
        <dbReference type="Pfam" id="PF00710"/>
    </source>
</evidence>
<dbReference type="Proteomes" id="UP000001208">
    <property type="component" value="Chromosome"/>
</dbReference>
<dbReference type="InterPro" id="IPR006034">
    <property type="entry name" value="Asparaginase/glutaminase-like"/>
</dbReference>
<reference evidence="4 5" key="1">
    <citation type="submission" date="2008-06" db="EMBL/GenBank/DDBJ databases">
        <title>Complete sequence of Chloroherpeton thalassium ATCC 35110.</title>
        <authorList>
            <consortium name="US DOE Joint Genome Institute"/>
            <person name="Lucas S."/>
            <person name="Copeland A."/>
            <person name="Lapidus A."/>
            <person name="Glavina del Rio T."/>
            <person name="Dalin E."/>
            <person name="Tice H."/>
            <person name="Bruce D."/>
            <person name="Goodwin L."/>
            <person name="Pitluck S."/>
            <person name="Schmutz J."/>
            <person name="Larimer F."/>
            <person name="Land M."/>
            <person name="Hauser L."/>
            <person name="Kyrpides N."/>
            <person name="Mikhailova N."/>
            <person name="Liu Z."/>
            <person name="Li T."/>
            <person name="Zhao F."/>
            <person name="Overmann J."/>
            <person name="Bryant D.A."/>
            <person name="Richardson P."/>
        </authorList>
    </citation>
    <scope>NUCLEOTIDE SEQUENCE [LARGE SCALE GENOMIC DNA]</scope>
    <source>
        <strain evidence="5">ATCC 35110 / GB-78</strain>
    </source>
</reference>
<dbReference type="PIRSF" id="PIRSF500176">
    <property type="entry name" value="L_ASNase"/>
    <property type="match status" value="1"/>
</dbReference>
<dbReference type="STRING" id="517418.Ctha_0249"/>
<evidence type="ECO:0000313" key="5">
    <source>
        <dbReference type="Proteomes" id="UP000001208"/>
    </source>
</evidence>
<accession>B3QTH4</accession>
<dbReference type="GO" id="GO:0004067">
    <property type="term" value="F:asparaginase activity"/>
    <property type="evidence" value="ECO:0007669"/>
    <property type="project" value="UniProtKB-UniRule"/>
</dbReference>
<feature type="active site" description="O-isoaspartyl threonine intermediate" evidence="1">
    <location>
        <position position="13"/>
    </location>
</feature>
<dbReference type="PANTHER" id="PTHR11707:SF28">
    <property type="entry name" value="60 KDA LYSOPHOSPHOLIPASE"/>
    <property type="match status" value="1"/>
</dbReference>
<dbReference type="Pfam" id="PF00710">
    <property type="entry name" value="Asparaginase"/>
    <property type="match status" value="1"/>
</dbReference>
<dbReference type="HOGENOM" id="CLU_019134_4_2_10"/>
<feature type="binding site" evidence="2">
    <location>
        <begin position="84"/>
        <end position="85"/>
    </location>
    <ligand>
        <name>substrate</name>
    </ligand>
</feature>
<sequence>METKIKLFITGGTIDKKYNELDGSLGFHQTHFPAMLSQARNAASVTLDIILMKDSLEMNDTDRALICQKCLECEETLILISHGTDTMVETGKFLSQSLKGKTVVLFGAMIPYSFSTNTDALFNFGFALAAVQLAPSGVFIAMNGKLFNWDTVTKNKQKGVFQTVENA</sequence>
<organism evidence="4 5">
    <name type="scientific">Chloroherpeton thalassium (strain ATCC 35110 / GB-78)</name>
    <dbReference type="NCBI Taxonomy" id="517418"/>
    <lineage>
        <taxon>Bacteria</taxon>
        <taxon>Pseudomonadati</taxon>
        <taxon>Chlorobiota</taxon>
        <taxon>Chlorobiia</taxon>
        <taxon>Chlorobiales</taxon>
        <taxon>Chloroherpetonaceae</taxon>
        <taxon>Chloroherpeton</taxon>
    </lineage>
</organism>
<evidence type="ECO:0000256" key="2">
    <source>
        <dbReference type="PIRSR" id="PIRSR001220-2"/>
    </source>
</evidence>
<dbReference type="OrthoDB" id="9788068at2"/>
<feature type="domain" description="L-asparaginase N-terminal" evidence="3">
    <location>
        <begin position="4"/>
        <end position="158"/>
    </location>
</feature>
<dbReference type="PANTHER" id="PTHR11707">
    <property type="entry name" value="L-ASPARAGINASE"/>
    <property type="match status" value="1"/>
</dbReference>